<dbReference type="InterPro" id="IPR033855">
    <property type="entry name" value="Protein_C"/>
</dbReference>
<feature type="region of interest" description="Disordered" evidence="5">
    <location>
        <begin position="297"/>
        <end position="344"/>
    </location>
</feature>
<dbReference type="PANTHER" id="PTHR33209:SF1">
    <property type="entry name" value="PEPTIDASE S49 DOMAIN-CONTAINING PROTEIN"/>
    <property type="match status" value="1"/>
</dbReference>
<dbReference type="RefSeq" id="WP_168046339.1">
    <property type="nucleotide sequence ID" value="NZ_JAATJR010000001.1"/>
</dbReference>
<dbReference type="Pfam" id="PF01343">
    <property type="entry name" value="Peptidase_S49"/>
    <property type="match status" value="1"/>
</dbReference>
<evidence type="ECO:0000256" key="1">
    <source>
        <dbReference type="ARBA" id="ARBA00008683"/>
    </source>
</evidence>
<gene>
    <name evidence="7" type="ORF">HB662_01270</name>
</gene>
<feature type="domain" description="Peptidase S49" evidence="6">
    <location>
        <begin position="147"/>
        <end position="295"/>
    </location>
</feature>
<evidence type="ECO:0000313" key="8">
    <source>
        <dbReference type="Proteomes" id="UP000765160"/>
    </source>
</evidence>
<sequence length="450" mass="47106">MTDLTRLSGRIFNQPHFMDPVVLDAMMVPMRARLGVSGDAAGITLNLVPRAMDQEDEAAARQRRNRRPYHVTAQGVAVIPLLGVLVMRAGQITPDCTELRSYQSIEAEMAQALRDPDVRSLLLDFDSPGGEAAGCMELATRIAGHRGGKPIVAYVQPSAYSAAYALASAADRIVLPATGGVGSIGVVALHVDRSAEDQQRGHRYTWIAAGARKLDSNPHAPLTDAAQARIQAEVDRLYGMFVQTVARNRAFAGLTADLVRKSEAGLFFGENAVAARFADQVGSYADALRLAAELATQPGRGRVSAQRHTQGAKMEDETVPGANAQGSQGGGQGSTQPPAPDAAAIRAEAERAAQARTAGIAALCELAGQPARATTFIREGATEAHVRETLLAERAAAAQQGGELSATRPAGAGTLGSKPQGGGSTMPAAAVAASWDRVGQKAFGEKWKGF</sequence>
<evidence type="ECO:0000256" key="5">
    <source>
        <dbReference type="SAM" id="MobiDB-lite"/>
    </source>
</evidence>
<keyword evidence="3" id="KW-0378">Hydrolase</keyword>
<reference evidence="7 8" key="1">
    <citation type="submission" date="2020-03" db="EMBL/GenBank/DDBJ databases">
        <title>Roseomonas selenitidurans sp. nov. isolated from soil.</title>
        <authorList>
            <person name="Liu H."/>
        </authorList>
    </citation>
    <scope>NUCLEOTIDE SEQUENCE [LARGE SCALE GENOMIC DNA]</scope>
    <source>
        <strain evidence="7 8">JCM 15073</strain>
    </source>
</reference>
<dbReference type="PANTHER" id="PTHR33209">
    <property type="entry name" value="PROTEASE 4"/>
    <property type="match status" value="1"/>
</dbReference>
<accession>A0ABX1ERY9</accession>
<keyword evidence="8" id="KW-1185">Reference proteome</keyword>
<dbReference type="InterPro" id="IPR029045">
    <property type="entry name" value="ClpP/crotonase-like_dom_sf"/>
</dbReference>
<dbReference type="SUPFAM" id="SSF52096">
    <property type="entry name" value="ClpP/crotonase"/>
    <property type="match status" value="1"/>
</dbReference>
<evidence type="ECO:0000256" key="2">
    <source>
        <dbReference type="ARBA" id="ARBA00022670"/>
    </source>
</evidence>
<dbReference type="CDD" id="cd07022">
    <property type="entry name" value="S49_Sppa_36K_type"/>
    <property type="match status" value="1"/>
</dbReference>
<keyword evidence="4" id="KW-0720">Serine protease</keyword>
<proteinExistence type="inferred from homology"/>
<dbReference type="Proteomes" id="UP000765160">
    <property type="component" value="Unassembled WGS sequence"/>
</dbReference>
<dbReference type="InterPro" id="IPR002142">
    <property type="entry name" value="Peptidase_S49"/>
</dbReference>
<evidence type="ECO:0000256" key="3">
    <source>
        <dbReference type="ARBA" id="ARBA00022801"/>
    </source>
</evidence>
<dbReference type="Gene3D" id="6.20.330.10">
    <property type="match status" value="1"/>
</dbReference>
<dbReference type="Gene3D" id="3.90.226.10">
    <property type="entry name" value="2-enoyl-CoA Hydratase, Chain A, domain 1"/>
    <property type="match status" value="1"/>
</dbReference>
<keyword evidence="2" id="KW-0645">Protease</keyword>
<comment type="similarity">
    <text evidence="1">Belongs to the peptidase S49 family.</text>
</comment>
<dbReference type="EMBL" id="JAAVTX010000001">
    <property type="protein sequence ID" value="NKE43390.1"/>
    <property type="molecule type" value="Genomic_DNA"/>
</dbReference>
<protein>
    <submittedName>
        <fullName evidence="7">S49 family peptidase</fullName>
    </submittedName>
</protein>
<comment type="caution">
    <text evidence="7">The sequence shown here is derived from an EMBL/GenBank/DDBJ whole genome shotgun (WGS) entry which is preliminary data.</text>
</comment>
<organism evidence="7 8">
    <name type="scientific">Falsiroseomonas frigidaquae</name>
    <dbReference type="NCBI Taxonomy" id="487318"/>
    <lineage>
        <taxon>Bacteria</taxon>
        <taxon>Pseudomonadati</taxon>
        <taxon>Pseudomonadota</taxon>
        <taxon>Alphaproteobacteria</taxon>
        <taxon>Acetobacterales</taxon>
        <taxon>Roseomonadaceae</taxon>
        <taxon>Falsiroseomonas</taxon>
    </lineage>
</organism>
<feature type="region of interest" description="Disordered" evidence="5">
    <location>
        <begin position="397"/>
        <end position="426"/>
    </location>
</feature>
<evidence type="ECO:0000256" key="4">
    <source>
        <dbReference type="ARBA" id="ARBA00022825"/>
    </source>
</evidence>
<evidence type="ECO:0000259" key="6">
    <source>
        <dbReference type="Pfam" id="PF01343"/>
    </source>
</evidence>
<name>A0ABX1ERY9_9PROT</name>
<evidence type="ECO:0000313" key="7">
    <source>
        <dbReference type="EMBL" id="NKE43390.1"/>
    </source>
</evidence>